<accession>B4JPA2</accession>
<sequence length="66" mass="7073">MCCQSRFYRETPCVQCCLIDCSYCCYRTSCAGPCGPCGTGSPCGPCCGGATGDLNYKYSFFGLHLL</sequence>
<protein>
    <submittedName>
        <fullName evidence="1">GH13478</fullName>
    </submittedName>
</protein>
<proteinExistence type="predicted"/>
<organism evidence="2">
    <name type="scientific">Drosophila grimshawi</name>
    <name type="common">Hawaiian fruit fly</name>
    <name type="synonym">Idiomyia grimshawi</name>
    <dbReference type="NCBI Taxonomy" id="7222"/>
    <lineage>
        <taxon>Eukaryota</taxon>
        <taxon>Metazoa</taxon>
        <taxon>Ecdysozoa</taxon>
        <taxon>Arthropoda</taxon>
        <taxon>Hexapoda</taxon>
        <taxon>Insecta</taxon>
        <taxon>Pterygota</taxon>
        <taxon>Neoptera</taxon>
        <taxon>Endopterygota</taxon>
        <taxon>Diptera</taxon>
        <taxon>Brachycera</taxon>
        <taxon>Muscomorpha</taxon>
        <taxon>Ephydroidea</taxon>
        <taxon>Drosophilidae</taxon>
        <taxon>Drosophila</taxon>
        <taxon>Hawaiian Drosophila</taxon>
    </lineage>
</organism>
<dbReference type="HOGENOM" id="CLU_2888174_0_0_1"/>
<reference evidence="1 2" key="1">
    <citation type="journal article" date="2007" name="Nature">
        <title>Evolution of genes and genomes on the Drosophila phylogeny.</title>
        <authorList>
            <consortium name="Drosophila 12 Genomes Consortium"/>
            <person name="Clark A.G."/>
            <person name="Eisen M.B."/>
            <person name="Smith D.R."/>
            <person name="Bergman C.M."/>
            <person name="Oliver B."/>
            <person name="Markow T.A."/>
            <person name="Kaufman T.C."/>
            <person name="Kellis M."/>
            <person name="Gelbart W."/>
            <person name="Iyer V.N."/>
            <person name="Pollard D.A."/>
            <person name="Sackton T.B."/>
            <person name="Larracuente A.M."/>
            <person name="Singh N.D."/>
            <person name="Abad J.P."/>
            <person name="Abt D.N."/>
            <person name="Adryan B."/>
            <person name="Aguade M."/>
            <person name="Akashi H."/>
            <person name="Anderson W.W."/>
            <person name="Aquadro C.F."/>
            <person name="Ardell D.H."/>
            <person name="Arguello R."/>
            <person name="Artieri C.G."/>
            <person name="Barbash D.A."/>
            <person name="Barker D."/>
            <person name="Barsanti P."/>
            <person name="Batterham P."/>
            <person name="Batzoglou S."/>
            <person name="Begun D."/>
            <person name="Bhutkar A."/>
            <person name="Blanco E."/>
            <person name="Bosak S.A."/>
            <person name="Bradley R.K."/>
            <person name="Brand A.D."/>
            <person name="Brent M.R."/>
            <person name="Brooks A.N."/>
            <person name="Brown R.H."/>
            <person name="Butlin R.K."/>
            <person name="Caggese C."/>
            <person name="Calvi B.R."/>
            <person name="Bernardo de Carvalho A."/>
            <person name="Caspi A."/>
            <person name="Castrezana S."/>
            <person name="Celniker S.E."/>
            <person name="Chang J.L."/>
            <person name="Chapple C."/>
            <person name="Chatterji S."/>
            <person name="Chinwalla A."/>
            <person name="Civetta A."/>
            <person name="Clifton S.W."/>
            <person name="Comeron J.M."/>
            <person name="Costello J.C."/>
            <person name="Coyne J.A."/>
            <person name="Daub J."/>
            <person name="David R.G."/>
            <person name="Delcher A.L."/>
            <person name="Delehaunty K."/>
            <person name="Do C.B."/>
            <person name="Ebling H."/>
            <person name="Edwards K."/>
            <person name="Eickbush T."/>
            <person name="Evans J.D."/>
            <person name="Filipski A."/>
            <person name="Findeiss S."/>
            <person name="Freyhult E."/>
            <person name="Fulton L."/>
            <person name="Fulton R."/>
            <person name="Garcia A.C."/>
            <person name="Gardiner A."/>
            <person name="Garfield D.A."/>
            <person name="Garvin B.E."/>
            <person name="Gibson G."/>
            <person name="Gilbert D."/>
            <person name="Gnerre S."/>
            <person name="Godfrey J."/>
            <person name="Good R."/>
            <person name="Gotea V."/>
            <person name="Gravely B."/>
            <person name="Greenberg A.J."/>
            <person name="Griffiths-Jones S."/>
            <person name="Gross S."/>
            <person name="Guigo R."/>
            <person name="Gustafson E.A."/>
            <person name="Haerty W."/>
            <person name="Hahn M.W."/>
            <person name="Halligan D.L."/>
            <person name="Halpern A.L."/>
            <person name="Halter G.M."/>
            <person name="Han M.V."/>
            <person name="Heger A."/>
            <person name="Hillier L."/>
            <person name="Hinrichs A.S."/>
            <person name="Holmes I."/>
            <person name="Hoskins R.A."/>
            <person name="Hubisz M.J."/>
            <person name="Hultmark D."/>
            <person name="Huntley M.A."/>
            <person name="Jaffe D.B."/>
            <person name="Jagadeeshan S."/>
            <person name="Jeck W.R."/>
            <person name="Johnson J."/>
            <person name="Jones C.D."/>
            <person name="Jordan W.C."/>
            <person name="Karpen G.H."/>
            <person name="Kataoka E."/>
            <person name="Keightley P.D."/>
            <person name="Kheradpour P."/>
            <person name="Kirkness E.F."/>
            <person name="Koerich L.B."/>
            <person name="Kristiansen K."/>
            <person name="Kudrna D."/>
            <person name="Kulathinal R.J."/>
            <person name="Kumar S."/>
            <person name="Kwok R."/>
            <person name="Lander E."/>
            <person name="Langley C.H."/>
            <person name="Lapoint R."/>
            <person name="Lazzaro B.P."/>
            <person name="Lee S.J."/>
            <person name="Levesque L."/>
            <person name="Li R."/>
            <person name="Lin C.F."/>
            <person name="Lin M.F."/>
            <person name="Lindblad-Toh K."/>
            <person name="Llopart A."/>
            <person name="Long M."/>
            <person name="Low L."/>
            <person name="Lozovsky E."/>
            <person name="Lu J."/>
            <person name="Luo M."/>
            <person name="Machado C.A."/>
            <person name="Makalowski W."/>
            <person name="Marzo M."/>
            <person name="Matsuda M."/>
            <person name="Matzkin L."/>
            <person name="McAllister B."/>
            <person name="McBride C.S."/>
            <person name="McKernan B."/>
            <person name="McKernan K."/>
            <person name="Mendez-Lago M."/>
            <person name="Minx P."/>
            <person name="Mollenhauer M.U."/>
            <person name="Montooth K."/>
            <person name="Mount S.M."/>
            <person name="Mu X."/>
            <person name="Myers E."/>
            <person name="Negre B."/>
            <person name="Newfeld S."/>
            <person name="Nielsen R."/>
            <person name="Noor M.A."/>
            <person name="O'Grady P."/>
            <person name="Pachter L."/>
            <person name="Papaceit M."/>
            <person name="Parisi M.J."/>
            <person name="Parisi M."/>
            <person name="Parts L."/>
            <person name="Pedersen J.S."/>
            <person name="Pesole G."/>
            <person name="Phillippy A.M."/>
            <person name="Ponting C.P."/>
            <person name="Pop M."/>
            <person name="Porcelli D."/>
            <person name="Powell J.R."/>
            <person name="Prohaska S."/>
            <person name="Pruitt K."/>
            <person name="Puig M."/>
            <person name="Quesneville H."/>
            <person name="Ram K.R."/>
            <person name="Rand D."/>
            <person name="Rasmussen M.D."/>
            <person name="Reed L.K."/>
            <person name="Reenan R."/>
            <person name="Reily A."/>
            <person name="Remington K.A."/>
            <person name="Rieger T.T."/>
            <person name="Ritchie M.G."/>
            <person name="Robin C."/>
            <person name="Rogers Y.H."/>
            <person name="Rohde C."/>
            <person name="Rozas J."/>
            <person name="Rubenfield M.J."/>
            <person name="Ruiz A."/>
            <person name="Russo S."/>
            <person name="Salzberg S.L."/>
            <person name="Sanchez-Gracia A."/>
            <person name="Saranga D.J."/>
            <person name="Sato H."/>
            <person name="Schaeffer S.W."/>
            <person name="Schatz M.C."/>
            <person name="Schlenke T."/>
            <person name="Schwartz R."/>
            <person name="Segarra C."/>
            <person name="Singh R.S."/>
            <person name="Sirot L."/>
            <person name="Sirota M."/>
            <person name="Sisneros N.B."/>
            <person name="Smith C.D."/>
            <person name="Smith T.F."/>
            <person name="Spieth J."/>
            <person name="Stage D.E."/>
            <person name="Stark A."/>
            <person name="Stephan W."/>
            <person name="Strausberg R.L."/>
            <person name="Strempel S."/>
            <person name="Sturgill D."/>
            <person name="Sutton G."/>
            <person name="Sutton G.G."/>
            <person name="Tao W."/>
            <person name="Teichmann S."/>
            <person name="Tobari Y.N."/>
            <person name="Tomimura Y."/>
            <person name="Tsolas J.M."/>
            <person name="Valente V.L."/>
            <person name="Venter E."/>
            <person name="Venter J.C."/>
            <person name="Vicario S."/>
            <person name="Vieira F.G."/>
            <person name="Vilella A.J."/>
            <person name="Villasante A."/>
            <person name="Walenz B."/>
            <person name="Wang J."/>
            <person name="Wasserman M."/>
            <person name="Watts T."/>
            <person name="Wilson D."/>
            <person name="Wilson R.K."/>
            <person name="Wing R.A."/>
            <person name="Wolfner M.F."/>
            <person name="Wong A."/>
            <person name="Wong G.K."/>
            <person name="Wu C.I."/>
            <person name="Wu G."/>
            <person name="Yamamoto D."/>
            <person name="Yang H.P."/>
            <person name="Yang S.P."/>
            <person name="Yorke J.A."/>
            <person name="Yoshida K."/>
            <person name="Zdobnov E."/>
            <person name="Zhang P."/>
            <person name="Zhang Y."/>
            <person name="Zimin A.V."/>
            <person name="Baldwin J."/>
            <person name="Abdouelleil A."/>
            <person name="Abdulkadir J."/>
            <person name="Abebe A."/>
            <person name="Abera B."/>
            <person name="Abreu J."/>
            <person name="Acer S.C."/>
            <person name="Aftuck L."/>
            <person name="Alexander A."/>
            <person name="An P."/>
            <person name="Anderson E."/>
            <person name="Anderson S."/>
            <person name="Arachi H."/>
            <person name="Azer M."/>
            <person name="Bachantsang P."/>
            <person name="Barry A."/>
            <person name="Bayul T."/>
            <person name="Berlin A."/>
            <person name="Bessette D."/>
            <person name="Bloom T."/>
            <person name="Blye J."/>
            <person name="Boguslavskiy L."/>
            <person name="Bonnet C."/>
            <person name="Boukhgalter B."/>
            <person name="Bourzgui I."/>
            <person name="Brown A."/>
            <person name="Cahill P."/>
            <person name="Channer S."/>
            <person name="Cheshatsang Y."/>
            <person name="Chuda L."/>
            <person name="Citroen M."/>
            <person name="Collymore A."/>
            <person name="Cooke P."/>
            <person name="Costello M."/>
            <person name="D'Aco K."/>
            <person name="Daza R."/>
            <person name="De Haan G."/>
            <person name="DeGray S."/>
            <person name="DeMaso C."/>
            <person name="Dhargay N."/>
            <person name="Dooley K."/>
            <person name="Dooley E."/>
            <person name="Doricent M."/>
            <person name="Dorje P."/>
            <person name="Dorjee K."/>
            <person name="Dupes A."/>
            <person name="Elong R."/>
            <person name="Falk J."/>
            <person name="Farina A."/>
            <person name="Faro S."/>
            <person name="Ferguson D."/>
            <person name="Fisher S."/>
            <person name="Foley C.D."/>
            <person name="Franke A."/>
            <person name="Friedrich D."/>
            <person name="Gadbois L."/>
            <person name="Gearin G."/>
            <person name="Gearin C.R."/>
            <person name="Giannoukos G."/>
            <person name="Goode T."/>
            <person name="Graham J."/>
            <person name="Grandbois E."/>
            <person name="Grewal S."/>
            <person name="Gyaltsen K."/>
            <person name="Hafez N."/>
            <person name="Hagos B."/>
            <person name="Hall J."/>
            <person name="Henson C."/>
            <person name="Hollinger A."/>
            <person name="Honan T."/>
            <person name="Huard M.D."/>
            <person name="Hughes L."/>
            <person name="Hurhula B."/>
            <person name="Husby M.E."/>
            <person name="Kamat A."/>
            <person name="Kanga B."/>
            <person name="Kashin S."/>
            <person name="Khazanovich D."/>
            <person name="Kisner P."/>
            <person name="Lance K."/>
            <person name="Lara M."/>
            <person name="Lee W."/>
            <person name="Lennon N."/>
            <person name="Letendre F."/>
            <person name="LeVine R."/>
            <person name="Lipovsky A."/>
            <person name="Liu X."/>
            <person name="Liu J."/>
            <person name="Liu S."/>
            <person name="Lokyitsang T."/>
            <person name="Lokyitsang Y."/>
            <person name="Lubonja R."/>
            <person name="Lui A."/>
            <person name="MacDonald P."/>
            <person name="Magnisalis V."/>
            <person name="Maru K."/>
            <person name="Matthews C."/>
            <person name="McCusker W."/>
            <person name="McDonough S."/>
            <person name="Mehta T."/>
            <person name="Meldrim J."/>
            <person name="Meneus L."/>
            <person name="Mihai O."/>
            <person name="Mihalev A."/>
            <person name="Mihova T."/>
            <person name="Mittelman R."/>
            <person name="Mlenga V."/>
            <person name="Montmayeur A."/>
            <person name="Mulrain L."/>
            <person name="Navidi A."/>
            <person name="Naylor J."/>
            <person name="Negash T."/>
            <person name="Nguyen T."/>
            <person name="Nguyen N."/>
            <person name="Nicol R."/>
            <person name="Norbu C."/>
            <person name="Norbu N."/>
            <person name="Novod N."/>
            <person name="O'Neill B."/>
            <person name="Osman S."/>
            <person name="Markiewicz E."/>
            <person name="Oyono O.L."/>
            <person name="Patti C."/>
            <person name="Phunkhang P."/>
            <person name="Pierre F."/>
            <person name="Priest M."/>
            <person name="Raghuraman S."/>
            <person name="Rege F."/>
            <person name="Reyes R."/>
            <person name="Rise C."/>
            <person name="Rogov P."/>
            <person name="Ross K."/>
            <person name="Ryan E."/>
            <person name="Settipalli S."/>
            <person name="Shea T."/>
            <person name="Sherpa N."/>
            <person name="Shi L."/>
            <person name="Shih D."/>
            <person name="Sparrow T."/>
            <person name="Spaulding J."/>
            <person name="Stalker J."/>
            <person name="Stange-Thomann N."/>
            <person name="Stavropoulos S."/>
            <person name="Stone C."/>
            <person name="Strader C."/>
            <person name="Tesfaye S."/>
            <person name="Thomson T."/>
            <person name="Thoulutsang Y."/>
            <person name="Thoulutsang D."/>
            <person name="Topham K."/>
            <person name="Topping I."/>
            <person name="Tsamla T."/>
            <person name="Vassiliev H."/>
            <person name="Vo A."/>
            <person name="Wangchuk T."/>
            <person name="Wangdi T."/>
            <person name="Weiand M."/>
            <person name="Wilkinson J."/>
            <person name="Wilson A."/>
            <person name="Yadav S."/>
            <person name="Young G."/>
            <person name="Yu Q."/>
            <person name="Zembek L."/>
            <person name="Zhong D."/>
            <person name="Zimmer A."/>
            <person name="Zwirko Z."/>
            <person name="Jaffe D.B."/>
            <person name="Alvarez P."/>
            <person name="Brockman W."/>
            <person name="Butler J."/>
            <person name="Chin C."/>
            <person name="Gnerre S."/>
            <person name="Grabherr M."/>
            <person name="Kleber M."/>
            <person name="Mauceli E."/>
            <person name="MacCallum I."/>
        </authorList>
    </citation>
    <scope>NUCLEOTIDE SEQUENCE [LARGE SCALE GENOMIC DNA]</scope>
    <source>
        <strain evidence="2">Tucson 15287-2541.00</strain>
    </source>
</reference>
<dbReference type="OMA" id="CYRTSCA"/>
<name>B4JPA2_DROGR</name>
<dbReference type="Proteomes" id="UP000001070">
    <property type="component" value="Unassembled WGS sequence"/>
</dbReference>
<dbReference type="eggNOG" id="ENOG502R8JK">
    <property type="taxonomic scope" value="Eukaryota"/>
</dbReference>
<keyword evidence="2" id="KW-1185">Reference proteome</keyword>
<dbReference type="AlphaFoldDB" id="B4JPA2"/>
<gene>
    <name evidence="1" type="primary">Dgri\GH13478</name>
    <name evidence="1" type="ORF">Dgri_GH13478</name>
</gene>
<dbReference type="InParanoid" id="B4JPA2"/>
<evidence type="ECO:0000313" key="1">
    <source>
        <dbReference type="EMBL" id="EDV98732.1"/>
    </source>
</evidence>
<evidence type="ECO:0000313" key="2">
    <source>
        <dbReference type="Proteomes" id="UP000001070"/>
    </source>
</evidence>
<dbReference type="EMBL" id="CH916372">
    <property type="protein sequence ID" value="EDV98732.1"/>
    <property type="molecule type" value="Genomic_DNA"/>
</dbReference>